<feature type="region of interest" description="Disordered" evidence="7">
    <location>
        <begin position="125"/>
        <end position="231"/>
    </location>
</feature>
<dbReference type="AlphaFoldDB" id="A0AAV6S132"/>
<evidence type="ECO:0000256" key="2">
    <source>
        <dbReference type="ARBA" id="ARBA00022723"/>
    </source>
</evidence>
<feature type="region of interest" description="Disordered" evidence="7">
    <location>
        <begin position="1"/>
        <end position="90"/>
    </location>
</feature>
<evidence type="ECO:0000256" key="1">
    <source>
        <dbReference type="ARBA" id="ARBA00010843"/>
    </source>
</evidence>
<keyword evidence="10" id="KW-1185">Reference proteome</keyword>
<organism evidence="9 10">
    <name type="scientific">Solea senegalensis</name>
    <name type="common">Senegalese sole</name>
    <dbReference type="NCBI Taxonomy" id="28829"/>
    <lineage>
        <taxon>Eukaryota</taxon>
        <taxon>Metazoa</taxon>
        <taxon>Chordata</taxon>
        <taxon>Craniata</taxon>
        <taxon>Vertebrata</taxon>
        <taxon>Euteleostomi</taxon>
        <taxon>Actinopterygii</taxon>
        <taxon>Neopterygii</taxon>
        <taxon>Teleostei</taxon>
        <taxon>Neoteleostei</taxon>
        <taxon>Acanthomorphata</taxon>
        <taxon>Carangaria</taxon>
        <taxon>Pleuronectiformes</taxon>
        <taxon>Pleuronectoidei</taxon>
        <taxon>Soleidae</taxon>
        <taxon>Solea</taxon>
    </lineage>
</organism>
<feature type="compositionally biased region" description="Basic and acidic residues" evidence="7">
    <location>
        <begin position="10"/>
        <end position="19"/>
    </location>
</feature>
<evidence type="ECO:0000256" key="7">
    <source>
        <dbReference type="SAM" id="MobiDB-lite"/>
    </source>
</evidence>
<feature type="compositionally biased region" description="Basic and acidic residues" evidence="7">
    <location>
        <begin position="267"/>
        <end position="299"/>
    </location>
</feature>
<feature type="compositionally biased region" description="Polar residues" evidence="7">
    <location>
        <begin position="49"/>
        <end position="58"/>
    </location>
</feature>
<dbReference type="EMBL" id="JAGKHQ010000008">
    <property type="protein sequence ID" value="KAG7511149.1"/>
    <property type="molecule type" value="Genomic_DNA"/>
</dbReference>
<evidence type="ECO:0000256" key="6">
    <source>
        <dbReference type="PROSITE-ProRule" id="PRU01371"/>
    </source>
</evidence>
<protein>
    <recommendedName>
        <fullName evidence="8">C2HC/C3H-type domain-containing protein</fullName>
    </recommendedName>
</protein>
<feature type="region of interest" description="Disordered" evidence="7">
    <location>
        <begin position="388"/>
        <end position="429"/>
    </location>
</feature>
<dbReference type="InterPro" id="IPR026104">
    <property type="entry name" value="ZNF_C2HC_dom_1C"/>
</dbReference>
<feature type="domain" description="C2HC/C3H-type" evidence="8">
    <location>
        <begin position="334"/>
        <end position="363"/>
    </location>
</feature>
<keyword evidence="4" id="KW-0862">Zinc</keyword>
<dbReference type="EMBL" id="JAGKHQ010000008">
    <property type="protein sequence ID" value="KAG7511151.1"/>
    <property type="molecule type" value="Genomic_DNA"/>
</dbReference>
<keyword evidence="3 6" id="KW-0863">Zinc-finger</keyword>
<dbReference type="PANTHER" id="PTHR14649:SF1">
    <property type="entry name" value="ZINC FINGER C2HC DOMAIN-CONTAINING PROTEIN 1C"/>
    <property type="match status" value="1"/>
</dbReference>
<reference evidence="9" key="2">
    <citation type="submission" date="2021-03" db="EMBL/GenBank/DDBJ databases">
        <authorList>
            <person name="Guerrero-Cozar I."/>
            <person name="Gomez-Garrido J."/>
            <person name="Berbel C."/>
            <person name="Martinez-Blanch J.F."/>
            <person name="Alioto T."/>
            <person name="Claros M.G."/>
            <person name="Gagnaire P.A."/>
            <person name="Manchado M."/>
        </authorList>
    </citation>
    <scope>NUCLEOTIDE SEQUENCE</scope>
    <source>
        <strain evidence="9">Sse05_10M</strain>
        <tissue evidence="9">Blood</tissue>
    </source>
</reference>
<keyword evidence="5" id="KW-0175">Coiled coil</keyword>
<accession>A0AAV6S132</accession>
<feature type="compositionally biased region" description="Basic and acidic residues" evidence="7">
    <location>
        <begin position="134"/>
        <end position="174"/>
    </location>
</feature>
<dbReference type="PROSITE" id="PS52027">
    <property type="entry name" value="ZF_C2HC_C3H"/>
    <property type="match status" value="1"/>
</dbReference>
<evidence type="ECO:0000256" key="5">
    <source>
        <dbReference type="ARBA" id="ARBA00023054"/>
    </source>
</evidence>
<evidence type="ECO:0000313" key="10">
    <source>
        <dbReference type="Proteomes" id="UP000693946"/>
    </source>
</evidence>
<feature type="region of interest" description="Disordered" evidence="7">
    <location>
        <begin position="267"/>
        <end position="332"/>
    </location>
</feature>
<comment type="similarity">
    <text evidence="1">Belongs to the ZC2HC1 family.</text>
</comment>
<dbReference type="Proteomes" id="UP000693946">
    <property type="component" value="Linkage Group LG16"/>
</dbReference>
<dbReference type="PANTHER" id="PTHR14649">
    <property type="entry name" value="ZINC FINGER C2HC DOMAIN-CONTAINING PROTEIN 1C"/>
    <property type="match status" value="1"/>
</dbReference>
<gene>
    <name evidence="9" type="ORF">JOB18_041689</name>
</gene>
<proteinExistence type="inferred from homology"/>
<evidence type="ECO:0000256" key="4">
    <source>
        <dbReference type="ARBA" id="ARBA00022833"/>
    </source>
</evidence>
<keyword evidence="2" id="KW-0479">Metal-binding</keyword>
<dbReference type="Pfam" id="PF13913">
    <property type="entry name" value="zf-C2HC_2"/>
    <property type="match status" value="1"/>
</dbReference>
<evidence type="ECO:0000259" key="8">
    <source>
        <dbReference type="PROSITE" id="PS52027"/>
    </source>
</evidence>
<sequence length="429" mass="49868">MSTRRGRSLQSERDTEGQRQDSVYSKAQSGAGRKADGDDCPFPNKPVSHRSSFSSRTHNSLDRIDFENNSPTKQPVKETTGYQHRKKDLHRLPSEELQLAKAIHEKQLKLQEKLWRVEEKIKHKIQSNRAEAAAGHDEMKRGRGQPEWRQAQERKQVDVKQLSWKHDQQNEERMMNTYGEDGAGGKRGETEGAESSQSKGKSTQHKVSGELNKSRWESVKERSRRNWEEKDYDVYGEEDVRSQHGRAAQNKGYEGWTREEKYWERTYDEHEDVRQIGEKKNVDGLETENHRDAEHKTSRESSLPPDFSPSHSGRRQEEEEEELGSMDSTGANFQLFPCRMCNRMFARERLEKHAQICKKVKQSHRQVFNSYAHRTKGSALEEFLKTHTRSKTPEVLQKKNCRQNDQKAKTKTVQHGRLPAGTSQSKRSK</sequence>
<reference evidence="9 10" key="1">
    <citation type="journal article" date="2021" name="Sci. Rep.">
        <title>Chromosome anchoring in Senegalese sole (Solea senegalensis) reveals sex-associated markers and genome rearrangements in flatfish.</title>
        <authorList>
            <person name="Guerrero-Cozar I."/>
            <person name="Gomez-Garrido J."/>
            <person name="Berbel C."/>
            <person name="Martinez-Blanch J.F."/>
            <person name="Alioto T."/>
            <person name="Claros M.G."/>
            <person name="Gagnaire P.A."/>
            <person name="Manchado M."/>
        </authorList>
    </citation>
    <scope>NUCLEOTIDE SEQUENCE [LARGE SCALE GENOMIC DNA]</scope>
    <source>
        <strain evidence="9">Sse05_10M</strain>
    </source>
</reference>
<dbReference type="InterPro" id="IPR049899">
    <property type="entry name" value="Znf_C2HC_C3H"/>
</dbReference>
<evidence type="ECO:0000256" key="3">
    <source>
        <dbReference type="ARBA" id="ARBA00022771"/>
    </source>
</evidence>
<comment type="caution">
    <text evidence="9">The sequence shown here is derived from an EMBL/GenBank/DDBJ whole genome shotgun (WGS) entry which is preliminary data.</text>
</comment>
<feature type="compositionally biased region" description="Basic and acidic residues" evidence="7">
    <location>
        <begin position="212"/>
        <end position="231"/>
    </location>
</feature>
<dbReference type="EMBL" id="JAGKHQ010000008">
    <property type="protein sequence ID" value="KAG7511150.1"/>
    <property type="molecule type" value="Genomic_DNA"/>
</dbReference>
<name>A0AAV6S132_SOLSE</name>
<dbReference type="GO" id="GO:0008270">
    <property type="term" value="F:zinc ion binding"/>
    <property type="evidence" value="ECO:0007669"/>
    <property type="project" value="UniProtKB-KW"/>
</dbReference>
<evidence type="ECO:0000313" key="9">
    <source>
        <dbReference type="EMBL" id="KAG7511149.1"/>
    </source>
</evidence>